<evidence type="ECO:0000256" key="1">
    <source>
        <dbReference type="ARBA" id="ARBA00022603"/>
    </source>
</evidence>
<dbReference type="RefSeq" id="WP_057791013.1">
    <property type="nucleotide sequence ID" value="NZ_LAXJ01000003.1"/>
</dbReference>
<dbReference type="PANTHER" id="PTHR47313">
    <property type="entry name" value="RIBOSOMAL RNA LARGE SUBUNIT METHYLTRANSFERASE K/L"/>
    <property type="match status" value="1"/>
</dbReference>
<dbReference type="Pfam" id="PF22020">
    <property type="entry name" value="RlmL_1st"/>
    <property type="match status" value="1"/>
</dbReference>
<evidence type="ECO:0000313" key="6">
    <source>
        <dbReference type="Proteomes" id="UP000051295"/>
    </source>
</evidence>
<comment type="caution">
    <text evidence="5">The sequence shown here is derived from an EMBL/GenBank/DDBJ whole genome shotgun (WGS) entry which is preliminary data.</text>
</comment>
<dbReference type="InterPro" id="IPR029063">
    <property type="entry name" value="SAM-dependent_MTases_sf"/>
</dbReference>
<evidence type="ECO:0000259" key="3">
    <source>
        <dbReference type="Pfam" id="PF01170"/>
    </source>
</evidence>
<dbReference type="PANTHER" id="PTHR47313:SF1">
    <property type="entry name" value="RIBOSOMAL RNA LARGE SUBUNIT METHYLTRANSFERASE K_L"/>
    <property type="match status" value="1"/>
</dbReference>
<dbReference type="GO" id="GO:0008990">
    <property type="term" value="F:rRNA (guanine-N2-)-methyltransferase activity"/>
    <property type="evidence" value="ECO:0007669"/>
    <property type="project" value="TreeGrafter"/>
</dbReference>
<dbReference type="CDD" id="cd11715">
    <property type="entry name" value="THUMP_AdoMetMT"/>
    <property type="match status" value="1"/>
</dbReference>
<feature type="domain" description="RlmL ferredoxin-like" evidence="4">
    <location>
        <begin position="8"/>
        <end position="63"/>
    </location>
</feature>
<keyword evidence="6" id="KW-1185">Reference proteome</keyword>
<dbReference type="InterPro" id="IPR000241">
    <property type="entry name" value="RlmKL-like_Mtase"/>
</dbReference>
<dbReference type="GO" id="GO:0070043">
    <property type="term" value="F:rRNA (guanine-N7-)-methyltransferase activity"/>
    <property type="evidence" value="ECO:0007669"/>
    <property type="project" value="TreeGrafter"/>
</dbReference>
<dbReference type="Gene3D" id="3.30.2130.30">
    <property type="match status" value="1"/>
</dbReference>
<evidence type="ECO:0000256" key="2">
    <source>
        <dbReference type="ARBA" id="ARBA00022679"/>
    </source>
</evidence>
<dbReference type="PRINTS" id="PR00507">
    <property type="entry name" value="N12N6MTFRASE"/>
</dbReference>
<dbReference type="InterPro" id="IPR054170">
    <property type="entry name" value="RlmL_1st"/>
</dbReference>
<dbReference type="AlphaFoldDB" id="A0A0T5NYM8"/>
<protein>
    <submittedName>
        <fullName evidence="5">RNA methyltransferase</fullName>
    </submittedName>
</protein>
<sequence>MTPRRAFEIFLTAPPGLELALKDEAQAAGFAKPKAMPGGVRFRGHWPDVWRANLALRGAGRVLARVARFQAMHLDQLEALTREVDWAGFLRPDVPTTVEATTRKSKIYHQRAAAERVAHAIHHVTGAPLEGDDPVRVQLRIEDNQCLLSLDTSGAPLHRRGQKPFVGKAPMRETLAALFLRQCGYTGTEPVLDPMCGSGTFLLEAAEIALDRAPGRDRPFAFERFATFDAGAWKDLAADQPDTKTTLHFHGSDRDAGAVTGARSNADIAGLGDLITISHHAFSDLKRPDGPPGLIMVNPPYGTRIGERKQLFGLYGALGKTVAERFSGWRVGLVTTEASLAAATKLPFADPGPPVAHGGLRITLWQTGPLP</sequence>
<feature type="domain" description="Ribosomal RNA large subunit methyltransferase K/L-like methyltransferase" evidence="3">
    <location>
        <begin position="160"/>
        <end position="344"/>
    </location>
</feature>
<evidence type="ECO:0000313" key="5">
    <source>
        <dbReference type="EMBL" id="KRS13966.1"/>
    </source>
</evidence>
<gene>
    <name evidence="5" type="ORF">XM53_05345</name>
</gene>
<dbReference type="PROSITE" id="PS01261">
    <property type="entry name" value="UPF0020"/>
    <property type="match status" value="1"/>
</dbReference>
<evidence type="ECO:0000259" key="4">
    <source>
        <dbReference type="Pfam" id="PF22020"/>
    </source>
</evidence>
<dbReference type="SUPFAM" id="SSF53335">
    <property type="entry name" value="S-adenosyl-L-methionine-dependent methyltransferases"/>
    <property type="match status" value="1"/>
</dbReference>
<dbReference type="InterPro" id="IPR053943">
    <property type="entry name" value="RlmKL-like_Mtase_CS"/>
</dbReference>
<dbReference type="STRING" id="1641875.XM53_05345"/>
<organism evidence="5 6">
    <name type="scientific">Roseovarius atlanticus</name>
    <dbReference type="NCBI Taxonomy" id="1641875"/>
    <lineage>
        <taxon>Bacteria</taxon>
        <taxon>Pseudomonadati</taxon>
        <taxon>Pseudomonadota</taxon>
        <taxon>Alphaproteobacteria</taxon>
        <taxon>Rhodobacterales</taxon>
        <taxon>Roseobacteraceae</taxon>
        <taxon>Roseovarius</taxon>
    </lineage>
</organism>
<dbReference type="OrthoDB" id="9809404at2"/>
<dbReference type="Gene3D" id="3.40.50.150">
    <property type="entry name" value="Vaccinia Virus protein VP39"/>
    <property type="match status" value="1"/>
</dbReference>
<reference evidence="5 6" key="1">
    <citation type="submission" date="2015-04" db="EMBL/GenBank/DDBJ databases">
        <title>The draft genome sequence of Roseovarius sp.R12b.</title>
        <authorList>
            <person name="Li G."/>
            <person name="Lai Q."/>
            <person name="Shao Z."/>
            <person name="Yan P."/>
        </authorList>
    </citation>
    <scope>NUCLEOTIDE SEQUENCE [LARGE SCALE GENOMIC DNA]</scope>
    <source>
        <strain evidence="5 6">R12B</strain>
    </source>
</reference>
<keyword evidence="1 5" id="KW-0489">Methyltransferase</keyword>
<accession>A0A0T5NYM8</accession>
<proteinExistence type="predicted"/>
<name>A0A0T5NYM8_9RHOB</name>
<dbReference type="EMBL" id="LAXJ01000003">
    <property type="protein sequence ID" value="KRS13966.1"/>
    <property type="molecule type" value="Genomic_DNA"/>
</dbReference>
<dbReference type="Proteomes" id="UP000051295">
    <property type="component" value="Unassembled WGS sequence"/>
</dbReference>
<keyword evidence="2 5" id="KW-0808">Transferase</keyword>
<dbReference type="PATRIC" id="fig|1641875.4.peg.3094"/>
<dbReference type="Pfam" id="PF01170">
    <property type="entry name" value="UPF0020"/>
    <property type="match status" value="1"/>
</dbReference>